<evidence type="ECO:0000313" key="2">
    <source>
        <dbReference type="EMBL" id="KAH0469291.1"/>
    </source>
</evidence>
<evidence type="ECO:0000256" key="1">
    <source>
        <dbReference type="SAM" id="Phobius"/>
    </source>
</evidence>
<dbReference type="AlphaFoldDB" id="A0AAV7HJT7"/>
<keyword evidence="3" id="KW-1185">Reference proteome</keyword>
<accession>A0AAV7HJT7</accession>
<dbReference type="EMBL" id="JAGFBR010000003">
    <property type="protein sequence ID" value="KAH0469291.1"/>
    <property type="molecule type" value="Genomic_DNA"/>
</dbReference>
<name>A0AAV7HJT7_DENCH</name>
<feature type="transmembrane region" description="Helical" evidence="1">
    <location>
        <begin position="18"/>
        <end position="38"/>
    </location>
</feature>
<reference evidence="2 3" key="1">
    <citation type="journal article" date="2021" name="Hortic Res">
        <title>Chromosome-scale assembly of the Dendrobium chrysotoxum genome enhances the understanding of orchid evolution.</title>
        <authorList>
            <person name="Zhang Y."/>
            <person name="Zhang G.Q."/>
            <person name="Zhang D."/>
            <person name="Liu X.D."/>
            <person name="Xu X.Y."/>
            <person name="Sun W.H."/>
            <person name="Yu X."/>
            <person name="Zhu X."/>
            <person name="Wang Z.W."/>
            <person name="Zhao X."/>
            <person name="Zhong W.Y."/>
            <person name="Chen H."/>
            <person name="Yin W.L."/>
            <person name="Huang T."/>
            <person name="Niu S.C."/>
            <person name="Liu Z.J."/>
        </authorList>
    </citation>
    <scope>NUCLEOTIDE SEQUENCE [LARGE SCALE GENOMIC DNA]</scope>
    <source>
        <strain evidence="2">Lindl</strain>
    </source>
</reference>
<keyword evidence="1" id="KW-1133">Transmembrane helix</keyword>
<protein>
    <submittedName>
        <fullName evidence="2">Uncharacterized protein</fullName>
    </submittedName>
</protein>
<gene>
    <name evidence="2" type="ORF">IEQ34_002523</name>
</gene>
<proteinExistence type="predicted"/>
<comment type="caution">
    <text evidence="2">The sequence shown here is derived from an EMBL/GenBank/DDBJ whole genome shotgun (WGS) entry which is preliminary data.</text>
</comment>
<sequence>MTGPQKRISRLVTSYGQWWLMVLCFVQTCVGTFLSLGWKRGELKNLWIKGQPDMIFRMSRGTSCKSSNTLPSVHQNTKDKN</sequence>
<keyword evidence="1" id="KW-0472">Membrane</keyword>
<evidence type="ECO:0000313" key="3">
    <source>
        <dbReference type="Proteomes" id="UP000775213"/>
    </source>
</evidence>
<dbReference type="Proteomes" id="UP000775213">
    <property type="component" value="Unassembled WGS sequence"/>
</dbReference>
<organism evidence="2 3">
    <name type="scientific">Dendrobium chrysotoxum</name>
    <name type="common">Orchid</name>
    <dbReference type="NCBI Taxonomy" id="161865"/>
    <lineage>
        <taxon>Eukaryota</taxon>
        <taxon>Viridiplantae</taxon>
        <taxon>Streptophyta</taxon>
        <taxon>Embryophyta</taxon>
        <taxon>Tracheophyta</taxon>
        <taxon>Spermatophyta</taxon>
        <taxon>Magnoliopsida</taxon>
        <taxon>Liliopsida</taxon>
        <taxon>Asparagales</taxon>
        <taxon>Orchidaceae</taxon>
        <taxon>Epidendroideae</taxon>
        <taxon>Malaxideae</taxon>
        <taxon>Dendrobiinae</taxon>
        <taxon>Dendrobium</taxon>
    </lineage>
</organism>
<keyword evidence="1" id="KW-0812">Transmembrane</keyword>